<keyword evidence="2 4" id="KW-0378">Hydrolase</keyword>
<accession>A0A7X3K6N5</accession>
<keyword evidence="3 4" id="KW-0326">Glycosidase</keyword>
<dbReference type="SUPFAM" id="SSF51445">
    <property type="entry name" value="(Trans)glycosidases"/>
    <property type="match status" value="1"/>
</dbReference>
<evidence type="ECO:0000256" key="3">
    <source>
        <dbReference type="ARBA" id="ARBA00023295"/>
    </source>
</evidence>
<sequence length="811" mass="88550">MTRPTLLRAALLLAFAGPSMAGAEQLLTVDATAPAPDPRTGYVKLGTATAPGGHTLGINNQYLTRDGKPWLPVMGEFHYTRSPAASWDAELAKMKSAGIDIVASYIIWNHHEAAEGKFDWSGNRDLRRFVQLAHKHGLDVVVRVGPWSHAEVRYGGFPDWVVDAMPTRGNDPTYLRFVERYYREIGRQLDGLLYKQGGPVIGAQIENEYNLAGPGRGAEHIRTLKDLAVRAGIDVPYYTVTGWDQTLYPSGEVTPVFGGYPDEPWATSTKELPPKETYAFRFDTRVSGDLGAQTRASQQGTAETDMDKTPFLGAEYGAGLPAMYRRRTLVSSDDIASMLPVQLGSGVNLMGYYMFHGGRNPVGGTTLEESTKSGGYNDVPAINYDFNAPLGPDGQQRDVLASLRPFHWFLHDFGARLAPMTVRKPDVVPKDPADLGPPRWSVRSRGDAAFLFYDGHIRQYPTPAREQVRFVVKLPGGTVTLPRQPVDLPAGAYFAWPVNFDLGDERGQRLTYATAQPLAQLDDGTWVFAAQDGVPVEFAFGEKARGCVQAPHAHVDERAGAVVVDGIRPGLDAAFTLRCPGATPLTVLVLSQAQARQAAIGTFQGRRRLVLSEAQAYFDGGRLVLRSAGQPHVRAAVYPSTTLQSAGRDGLFQLFDTTLPTRAVAVAVKPLRDAQPARPVRIGGNANAAVQPDPEAFGASAAWLLDVGAANRSKDVDSLLLDIDFTGDVARLFDGTRMVDDWYYNGQRWQFDLGNLPQKRQGPLTLTVLPLRADAPIYLPREHRPDFGGKPQLAELKGVKVVPVYRVEIGK</sequence>
<comment type="caution">
    <text evidence="8">The sequence shown here is derived from an EMBL/GenBank/DDBJ whole genome shotgun (WGS) entry which is preliminary data.</text>
</comment>
<evidence type="ECO:0000256" key="5">
    <source>
        <dbReference type="RuleBase" id="RU003679"/>
    </source>
</evidence>
<feature type="domain" description="Glycoside hydrolase 35 catalytic" evidence="7">
    <location>
        <begin position="63"/>
        <end position="404"/>
    </location>
</feature>
<dbReference type="PANTHER" id="PTHR23421">
    <property type="entry name" value="BETA-GALACTOSIDASE RELATED"/>
    <property type="match status" value="1"/>
</dbReference>
<dbReference type="InterPro" id="IPR017853">
    <property type="entry name" value="GH"/>
</dbReference>
<dbReference type="AlphaFoldDB" id="A0A7X3K6N5"/>
<proteinExistence type="inferred from homology"/>
<dbReference type="InterPro" id="IPR019801">
    <property type="entry name" value="Glyco_hydro_35_CS"/>
</dbReference>
<keyword evidence="6" id="KW-0732">Signal</keyword>
<dbReference type="GO" id="GO:0004565">
    <property type="term" value="F:beta-galactosidase activity"/>
    <property type="evidence" value="ECO:0007669"/>
    <property type="project" value="UniProtKB-EC"/>
</dbReference>
<organism evidence="8 9">
    <name type="scientific">Massilia cellulosiltytica</name>
    <dbReference type="NCBI Taxonomy" id="2683234"/>
    <lineage>
        <taxon>Bacteria</taxon>
        <taxon>Pseudomonadati</taxon>
        <taxon>Pseudomonadota</taxon>
        <taxon>Betaproteobacteria</taxon>
        <taxon>Burkholderiales</taxon>
        <taxon>Oxalobacteraceae</taxon>
        <taxon>Telluria group</taxon>
        <taxon>Massilia</taxon>
    </lineage>
</organism>
<dbReference type="GO" id="GO:0005975">
    <property type="term" value="P:carbohydrate metabolic process"/>
    <property type="evidence" value="ECO:0007669"/>
    <property type="project" value="InterPro"/>
</dbReference>
<dbReference type="Gene3D" id="3.20.20.80">
    <property type="entry name" value="Glycosidases"/>
    <property type="match status" value="1"/>
</dbReference>
<evidence type="ECO:0000256" key="6">
    <source>
        <dbReference type="SAM" id="SignalP"/>
    </source>
</evidence>
<gene>
    <name evidence="8" type="ORF">GPY61_08970</name>
</gene>
<dbReference type="PRINTS" id="PR00742">
    <property type="entry name" value="GLHYDRLASE35"/>
</dbReference>
<feature type="chain" id="PRO_5031027969" description="Beta-galactosidase" evidence="6">
    <location>
        <begin position="22"/>
        <end position="811"/>
    </location>
</feature>
<evidence type="ECO:0000256" key="2">
    <source>
        <dbReference type="ARBA" id="ARBA00022801"/>
    </source>
</evidence>
<dbReference type="Proteomes" id="UP000443353">
    <property type="component" value="Unassembled WGS sequence"/>
</dbReference>
<dbReference type="Pfam" id="PF01301">
    <property type="entry name" value="Glyco_hydro_35"/>
    <property type="match status" value="1"/>
</dbReference>
<evidence type="ECO:0000313" key="9">
    <source>
        <dbReference type="Proteomes" id="UP000443353"/>
    </source>
</evidence>
<dbReference type="PROSITE" id="PS01182">
    <property type="entry name" value="GLYCOSYL_HYDROL_F35"/>
    <property type="match status" value="1"/>
</dbReference>
<comment type="similarity">
    <text evidence="1 5">Belongs to the glycosyl hydrolase 35 family.</text>
</comment>
<evidence type="ECO:0000259" key="7">
    <source>
        <dbReference type="Pfam" id="PF01301"/>
    </source>
</evidence>
<dbReference type="EC" id="3.2.1.23" evidence="4"/>
<dbReference type="InterPro" id="IPR001944">
    <property type="entry name" value="Glycoside_Hdrlase_35"/>
</dbReference>
<name>A0A7X3K6N5_9BURK</name>
<dbReference type="InterPro" id="IPR031330">
    <property type="entry name" value="Gly_Hdrlase_35_cat"/>
</dbReference>
<evidence type="ECO:0000313" key="8">
    <source>
        <dbReference type="EMBL" id="MVW60064.1"/>
    </source>
</evidence>
<protein>
    <recommendedName>
        <fullName evidence="4">Beta-galactosidase</fullName>
        <ecNumber evidence="4">3.2.1.23</ecNumber>
    </recommendedName>
</protein>
<dbReference type="RefSeq" id="WP_160408230.1">
    <property type="nucleotide sequence ID" value="NZ_WSES01000002.1"/>
</dbReference>
<evidence type="ECO:0000256" key="1">
    <source>
        <dbReference type="ARBA" id="ARBA00009809"/>
    </source>
</evidence>
<reference evidence="8 9" key="1">
    <citation type="submission" date="2019-12" db="EMBL/GenBank/DDBJ databases">
        <authorList>
            <person name="Li C."/>
            <person name="Zhao J."/>
        </authorList>
    </citation>
    <scope>NUCLEOTIDE SEQUENCE [LARGE SCALE GENOMIC DNA]</scope>
    <source>
        <strain evidence="8 9">NEAU-DD11</strain>
    </source>
</reference>
<evidence type="ECO:0000256" key="4">
    <source>
        <dbReference type="RuleBase" id="RU000675"/>
    </source>
</evidence>
<comment type="catalytic activity">
    <reaction evidence="4">
        <text>Hydrolysis of terminal non-reducing beta-D-galactose residues in beta-D-galactosides.</text>
        <dbReference type="EC" id="3.2.1.23"/>
    </reaction>
</comment>
<feature type="signal peptide" evidence="6">
    <location>
        <begin position="1"/>
        <end position="21"/>
    </location>
</feature>
<dbReference type="EMBL" id="WSES01000002">
    <property type="protein sequence ID" value="MVW60064.1"/>
    <property type="molecule type" value="Genomic_DNA"/>
</dbReference>
<keyword evidence="9" id="KW-1185">Reference proteome</keyword>